<organism evidence="1 2">
    <name type="scientific">Mycolicibacterium sarraceniae</name>
    <dbReference type="NCBI Taxonomy" id="1534348"/>
    <lineage>
        <taxon>Bacteria</taxon>
        <taxon>Bacillati</taxon>
        <taxon>Actinomycetota</taxon>
        <taxon>Actinomycetes</taxon>
        <taxon>Mycobacteriales</taxon>
        <taxon>Mycobacteriaceae</taxon>
        <taxon>Mycolicibacterium</taxon>
    </lineage>
</organism>
<dbReference type="EMBL" id="AP022595">
    <property type="protein sequence ID" value="BBY57551.1"/>
    <property type="molecule type" value="Genomic_DNA"/>
</dbReference>
<dbReference type="AlphaFoldDB" id="A0A7I7SMA1"/>
<dbReference type="RefSeq" id="WP_163694805.1">
    <property type="nucleotide sequence ID" value="NZ_AP022595.1"/>
</dbReference>
<evidence type="ECO:0000313" key="1">
    <source>
        <dbReference type="EMBL" id="BBY57551.1"/>
    </source>
</evidence>
<proteinExistence type="predicted"/>
<name>A0A7I7SMA1_9MYCO</name>
<protein>
    <submittedName>
        <fullName evidence="1">Uncharacterized protein</fullName>
    </submittedName>
</protein>
<reference evidence="1 2" key="1">
    <citation type="journal article" date="2019" name="Emerg. Microbes Infect.">
        <title>Comprehensive subspecies identification of 175 nontuberculous mycobacteria species based on 7547 genomic profiles.</title>
        <authorList>
            <person name="Matsumoto Y."/>
            <person name="Kinjo T."/>
            <person name="Motooka D."/>
            <person name="Nabeya D."/>
            <person name="Jung N."/>
            <person name="Uechi K."/>
            <person name="Horii T."/>
            <person name="Iida T."/>
            <person name="Fujita J."/>
            <person name="Nakamura S."/>
        </authorList>
    </citation>
    <scope>NUCLEOTIDE SEQUENCE [LARGE SCALE GENOMIC DNA]</scope>
    <source>
        <strain evidence="1 2">JCM 30395</strain>
    </source>
</reference>
<keyword evidence="2" id="KW-1185">Reference proteome</keyword>
<dbReference type="KEGG" id="msar:MSAR_06870"/>
<gene>
    <name evidence="1" type="ORF">MSAR_06870</name>
</gene>
<dbReference type="Proteomes" id="UP000466445">
    <property type="component" value="Chromosome"/>
</dbReference>
<sequence length="68" mass="7572">MLTVVLDRDDMAVPRAICDPEFPGQSHGAYVIAVLGVEHLERDQAMRLIRIDPRFVGLRRAGESLAAR</sequence>
<accession>A0A7I7SMA1</accession>
<evidence type="ECO:0000313" key="2">
    <source>
        <dbReference type="Proteomes" id="UP000466445"/>
    </source>
</evidence>